<dbReference type="Proteomes" id="UP001062846">
    <property type="component" value="Chromosome 13"/>
</dbReference>
<protein>
    <submittedName>
        <fullName evidence="1">Uncharacterized protein</fullName>
    </submittedName>
</protein>
<evidence type="ECO:0000313" key="1">
    <source>
        <dbReference type="EMBL" id="KAI8522936.1"/>
    </source>
</evidence>
<comment type="caution">
    <text evidence="1">The sequence shown here is derived from an EMBL/GenBank/DDBJ whole genome shotgun (WGS) entry which is preliminary data.</text>
</comment>
<gene>
    <name evidence="1" type="ORF">RHMOL_Rhmol13G0035700</name>
</gene>
<organism evidence="1 2">
    <name type="scientific">Rhododendron molle</name>
    <name type="common">Chinese azalea</name>
    <name type="synonym">Azalea mollis</name>
    <dbReference type="NCBI Taxonomy" id="49168"/>
    <lineage>
        <taxon>Eukaryota</taxon>
        <taxon>Viridiplantae</taxon>
        <taxon>Streptophyta</taxon>
        <taxon>Embryophyta</taxon>
        <taxon>Tracheophyta</taxon>
        <taxon>Spermatophyta</taxon>
        <taxon>Magnoliopsida</taxon>
        <taxon>eudicotyledons</taxon>
        <taxon>Gunneridae</taxon>
        <taxon>Pentapetalae</taxon>
        <taxon>asterids</taxon>
        <taxon>Ericales</taxon>
        <taxon>Ericaceae</taxon>
        <taxon>Ericoideae</taxon>
        <taxon>Rhodoreae</taxon>
        <taxon>Rhododendron</taxon>
    </lineage>
</organism>
<dbReference type="EMBL" id="CM046400">
    <property type="protein sequence ID" value="KAI8522936.1"/>
    <property type="molecule type" value="Genomic_DNA"/>
</dbReference>
<proteinExistence type="predicted"/>
<keyword evidence="2" id="KW-1185">Reference proteome</keyword>
<accession>A0ACC0L3X1</accession>
<reference evidence="1" key="1">
    <citation type="submission" date="2022-02" db="EMBL/GenBank/DDBJ databases">
        <title>Plant Genome Project.</title>
        <authorList>
            <person name="Zhang R.-G."/>
        </authorList>
    </citation>
    <scope>NUCLEOTIDE SEQUENCE</scope>
    <source>
        <strain evidence="1">AT1</strain>
    </source>
</reference>
<sequence>MAADALYNTHVKLLAIDFLSLTPTPSDSLTFTLSSTLLLLTRAETLGVVTTRELKPDRFLKFTVDDGTGIIPCILWLNHLTSPYFSRRSPSDVRLIADAAAQFASRVQLGAVLRVRGRITGYRGSVQITVSDVVAERDPNAEKGGFVEEEIPLIGRTVLRNLPVYFKSLYKLPVQRCESTWKSCGLEEKMKRKDDNVLSLRIGQSLRAKKRDIEALVGCFQENAPLGRTGGGGLGKEREVLV</sequence>
<name>A0ACC0L3X1_RHOML</name>
<evidence type="ECO:0000313" key="2">
    <source>
        <dbReference type="Proteomes" id="UP001062846"/>
    </source>
</evidence>